<comment type="caution">
    <text evidence="2">The sequence shown here is derived from an EMBL/GenBank/DDBJ whole genome shotgun (WGS) entry which is preliminary data.</text>
</comment>
<evidence type="ECO:0000313" key="2">
    <source>
        <dbReference type="EMBL" id="KAK8978920.1"/>
    </source>
</evidence>
<feature type="chain" id="PRO_5046223809" evidence="1">
    <location>
        <begin position="26"/>
        <end position="250"/>
    </location>
</feature>
<keyword evidence="3" id="KW-1185">Reference proteome</keyword>
<protein>
    <submittedName>
        <fullName evidence="2">Uncharacterized protein</fullName>
    </submittedName>
</protein>
<evidence type="ECO:0000313" key="3">
    <source>
        <dbReference type="Proteomes" id="UP001396334"/>
    </source>
</evidence>
<gene>
    <name evidence="2" type="ORF">V6N11_030966</name>
</gene>
<reference evidence="2 3" key="1">
    <citation type="journal article" date="2024" name="G3 (Bethesda)">
        <title>Genome assembly of Hibiscus sabdariffa L. provides insights into metabolisms of medicinal natural products.</title>
        <authorList>
            <person name="Kim T."/>
        </authorList>
    </citation>
    <scope>NUCLEOTIDE SEQUENCE [LARGE SCALE GENOMIC DNA]</scope>
    <source>
        <strain evidence="2">TK-2024</strain>
        <tissue evidence="2">Old leaves</tissue>
    </source>
</reference>
<sequence>MIRLLFIPLLHPLLLLPSHLPSTVSLHLHNPDLFEEEAKNVEKANCRCKRIEENFLGNKEEEVKVHMRINQIPFFREATLLDADFLFLTQGVLPRGFVHNDAITFLSWGDLKSKPPSLAEVEPFGRLSLLIVVPTGERQGLQGWESFQLKELPHLVPGCALPLPLYKKITLYGRLTLHFSQWEESPYLRNWLKFGKSSFNLGFDKTWLRGVDLTRSSAHSLLFFCSKLFNLLDNSYKALSFQSSTTKAAC</sequence>
<keyword evidence="1" id="KW-0732">Signal</keyword>
<name>A0ABR2NRY3_9ROSI</name>
<dbReference type="Proteomes" id="UP001396334">
    <property type="component" value="Unassembled WGS sequence"/>
</dbReference>
<evidence type="ECO:0000256" key="1">
    <source>
        <dbReference type="SAM" id="SignalP"/>
    </source>
</evidence>
<dbReference type="EMBL" id="JBBPBN010000106">
    <property type="protein sequence ID" value="KAK8978920.1"/>
    <property type="molecule type" value="Genomic_DNA"/>
</dbReference>
<accession>A0ABR2NRY3</accession>
<organism evidence="2 3">
    <name type="scientific">Hibiscus sabdariffa</name>
    <name type="common">roselle</name>
    <dbReference type="NCBI Taxonomy" id="183260"/>
    <lineage>
        <taxon>Eukaryota</taxon>
        <taxon>Viridiplantae</taxon>
        <taxon>Streptophyta</taxon>
        <taxon>Embryophyta</taxon>
        <taxon>Tracheophyta</taxon>
        <taxon>Spermatophyta</taxon>
        <taxon>Magnoliopsida</taxon>
        <taxon>eudicotyledons</taxon>
        <taxon>Gunneridae</taxon>
        <taxon>Pentapetalae</taxon>
        <taxon>rosids</taxon>
        <taxon>malvids</taxon>
        <taxon>Malvales</taxon>
        <taxon>Malvaceae</taxon>
        <taxon>Malvoideae</taxon>
        <taxon>Hibiscus</taxon>
    </lineage>
</organism>
<feature type="signal peptide" evidence="1">
    <location>
        <begin position="1"/>
        <end position="25"/>
    </location>
</feature>
<proteinExistence type="predicted"/>